<protein>
    <recommendedName>
        <fullName evidence="3">AbiEi antitoxin C-terminal domain-containing protein</fullName>
    </recommendedName>
</protein>
<name>A0A4R5VN69_9BURK</name>
<proteinExistence type="predicted"/>
<organism evidence="1 2">
    <name type="scientific">Sapientia aquatica</name>
    <dbReference type="NCBI Taxonomy" id="1549640"/>
    <lineage>
        <taxon>Bacteria</taxon>
        <taxon>Pseudomonadati</taxon>
        <taxon>Pseudomonadota</taxon>
        <taxon>Betaproteobacteria</taxon>
        <taxon>Burkholderiales</taxon>
        <taxon>Oxalobacteraceae</taxon>
        <taxon>Sapientia</taxon>
    </lineage>
</organism>
<accession>A0A4R5VN69</accession>
<evidence type="ECO:0000313" key="2">
    <source>
        <dbReference type="Proteomes" id="UP000294829"/>
    </source>
</evidence>
<dbReference type="EMBL" id="SMYL01000024">
    <property type="protein sequence ID" value="TDK59548.1"/>
    <property type="molecule type" value="Genomic_DNA"/>
</dbReference>
<evidence type="ECO:0008006" key="3">
    <source>
        <dbReference type="Google" id="ProtNLM"/>
    </source>
</evidence>
<gene>
    <name evidence="1" type="ORF">E2I14_18790</name>
</gene>
<dbReference type="OrthoDB" id="3240019at2"/>
<keyword evidence="2" id="KW-1185">Reference proteome</keyword>
<evidence type="ECO:0000313" key="1">
    <source>
        <dbReference type="EMBL" id="TDK59548.1"/>
    </source>
</evidence>
<sequence>MNRSRIQIAKQDIVSYFDELPNPVLKLKEIRTILSDQRAFWRLAQNTTGEQFIGFLVKHSKLKLFEFPFPQRAEKCYVWGDVPLLTILLGLKKELHFSHYTAMRIHGLTEQSPTSIYLTDERKSYPSSFERDKLGQAEIDHAFKQAPKVSNNMIEYAGKKIYLLNGVDTGHLGIITKQVNDDTGKEVHARITSVERTLIDITVRPIYAGGVFEVAKAFELAKGNVSINKLVSMLLKLNYAYPYHQAIGQYLERAAYKPSQIDLIRRIPIEHDFYLTHEMSETRYSKDWRLFVPKGF</sequence>
<reference evidence="1 2" key="1">
    <citation type="submission" date="2019-03" db="EMBL/GenBank/DDBJ databases">
        <title>Sapientia aquatica gen. nov., sp. nov., isolated from a crater lake.</title>
        <authorList>
            <person name="Felfoldi T."/>
            <person name="Szabo A."/>
            <person name="Toth E."/>
            <person name="Schumann P."/>
            <person name="Keki Z."/>
            <person name="Marialigeti K."/>
            <person name="Mathe I."/>
        </authorList>
    </citation>
    <scope>NUCLEOTIDE SEQUENCE [LARGE SCALE GENOMIC DNA]</scope>
    <source>
        <strain evidence="1 2">SA-152</strain>
    </source>
</reference>
<dbReference type="Proteomes" id="UP000294829">
    <property type="component" value="Unassembled WGS sequence"/>
</dbReference>
<dbReference type="AlphaFoldDB" id="A0A4R5VN69"/>
<comment type="caution">
    <text evidence="1">The sequence shown here is derived from an EMBL/GenBank/DDBJ whole genome shotgun (WGS) entry which is preliminary data.</text>
</comment>